<dbReference type="SUPFAM" id="SSF46894">
    <property type="entry name" value="C-terminal effector domain of the bipartite response regulators"/>
    <property type="match status" value="1"/>
</dbReference>
<dbReference type="SUPFAM" id="SSF88946">
    <property type="entry name" value="Sigma2 domain of RNA polymerase sigma factors"/>
    <property type="match status" value="1"/>
</dbReference>
<feature type="domain" description="RNA polymerase sigma factor 70 region 4 type 2" evidence="9">
    <location>
        <begin position="158"/>
        <end position="192"/>
    </location>
</feature>
<dbReference type="InterPro" id="IPR013249">
    <property type="entry name" value="RNA_pol_sigma70_r4_t2"/>
</dbReference>
<evidence type="ECO:0000313" key="11">
    <source>
        <dbReference type="Proteomes" id="UP000886787"/>
    </source>
</evidence>
<keyword evidence="3" id="KW-0805">Transcription regulation</keyword>
<sequence length="195" mass="21982">MGKTWADKHMDNYSDDRLIALIRSGDGNAFNTLAERYLSVIRAKASVYRGAKTELEDFIQEGFISFIHAVKSFDSTAGASFSTYVGVCIQRRFLSVYKSEKRAKDIPRECLVPLSDSSLQPDGRMSRDPEQELIDAESYQAVMRHIKSVLSPFELQVLSYYLSGHTYAHTAKALGTHPKAVDNALQRIRKKLRSV</sequence>
<dbReference type="GO" id="GO:0016987">
    <property type="term" value="F:sigma factor activity"/>
    <property type="evidence" value="ECO:0007669"/>
    <property type="project" value="UniProtKB-KW"/>
</dbReference>
<dbReference type="Gene3D" id="1.10.10.10">
    <property type="entry name" value="Winged helix-like DNA-binding domain superfamily/Winged helix DNA-binding domain"/>
    <property type="match status" value="1"/>
</dbReference>
<dbReference type="Pfam" id="PF08281">
    <property type="entry name" value="Sigma70_r4_2"/>
    <property type="match status" value="1"/>
</dbReference>
<evidence type="ECO:0000256" key="1">
    <source>
        <dbReference type="ARBA" id="ARBA00007788"/>
    </source>
</evidence>
<dbReference type="AlphaFoldDB" id="A0A9D0ZG06"/>
<evidence type="ECO:0000256" key="2">
    <source>
        <dbReference type="ARBA" id="ARBA00021245"/>
    </source>
</evidence>
<dbReference type="NCBIfam" id="TIGR02937">
    <property type="entry name" value="sigma70-ECF"/>
    <property type="match status" value="1"/>
</dbReference>
<dbReference type="InterPro" id="IPR036388">
    <property type="entry name" value="WH-like_DNA-bd_sf"/>
</dbReference>
<evidence type="ECO:0000259" key="9">
    <source>
        <dbReference type="Pfam" id="PF08281"/>
    </source>
</evidence>
<evidence type="ECO:0000313" key="10">
    <source>
        <dbReference type="EMBL" id="HIQ79923.1"/>
    </source>
</evidence>
<dbReference type="InterPro" id="IPR016032">
    <property type="entry name" value="Sig_transdc_resp-reg_C-effctor"/>
</dbReference>
<protein>
    <recommendedName>
        <fullName evidence="2">RNA polymerase sigma factor SigS</fullName>
    </recommendedName>
</protein>
<gene>
    <name evidence="10" type="ORF">IAD32_01400</name>
</gene>
<dbReference type="InterPro" id="IPR014284">
    <property type="entry name" value="RNA_pol_sigma-70_dom"/>
</dbReference>
<proteinExistence type="inferred from homology"/>
<keyword evidence="4" id="KW-0731">Sigma factor</keyword>
<evidence type="ECO:0000256" key="4">
    <source>
        <dbReference type="ARBA" id="ARBA00023082"/>
    </source>
</evidence>
<dbReference type="GO" id="GO:0003677">
    <property type="term" value="F:DNA binding"/>
    <property type="evidence" value="ECO:0007669"/>
    <property type="project" value="UniProtKB-KW"/>
</dbReference>
<dbReference type="PANTHER" id="PTHR30385">
    <property type="entry name" value="SIGMA FACTOR F FLAGELLAR"/>
    <property type="match status" value="1"/>
</dbReference>
<name>A0A9D0ZG06_9FIRM</name>
<dbReference type="EMBL" id="DVFW01000009">
    <property type="protein sequence ID" value="HIQ79923.1"/>
    <property type="molecule type" value="Genomic_DNA"/>
</dbReference>
<evidence type="ECO:0000256" key="3">
    <source>
        <dbReference type="ARBA" id="ARBA00023015"/>
    </source>
</evidence>
<dbReference type="Gene3D" id="1.20.120.1810">
    <property type="match status" value="1"/>
</dbReference>
<evidence type="ECO:0000256" key="5">
    <source>
        <dbReference type="ARBA" id="ARBA00023125"/>
    </source>
</evidence>
<accession>A0A9D0ZG06</accession>
<dbReference type="InterPro" id="IPR013325">
    <property type="entry name" value="RNA_pol_sigma_r2"/>
</dbReference>
<comment type="function">
    <text evidence="7">Sigma factors are initiation factors that promote the attachment of RNA polymerase to specific initiation sites and are then released. Sigma-S contributes to the protection against external stress, thus playing a role in cellular fitness and survival.</text>
</comment>
<dbReference type="InterPro" id="IPR007627">
    <property type="entry name" value="RNA_pol_sigma70_r2"/>
</dbReference>
<comment type="caution">
    <text evidence="10">The sequence shown here is derived from an EMBL/GenBank/DDBJ whole genome shotgun (WGS) entry which is preliminary data.</text>
</comment>
<dbReference type="Pfam" id="PF04542">
    <property type="entry name" value="Sigma70_r2"/>
    <property type="match status" value="1"/>
</dbReference>
<keyword evidence="5" id="KW-0238">DNA-binding</keyword>
<reference evidence="10" key="2">
    <citation type="journal article" date="2021" name="PeerJ">
        <title>Extensive microbial diversity within the chicken gut microbiome revealed by metagenomics and culture.</title>
        <authorList>
            <person name="Gilroy R."/>
            <person name="Ravi A."/>
            <person name="Getino M."/>
            <person name="Pursley I."/>
            <person name="Horton D.L."/>
            <person name="Alikhan N.F."/>
            <person name="Baker D."/>
            <person name="Gharbi K."/>
            <person name="Hall N."/>
            <person name="Watson M."/>
            <person name="Adriaenssens E.M."/>
            <person name="Foster-Nyarko E."/>
            <person name="Jarju S."/>
            <person name="Secka A."/>
            <person name="Antonio M."/>
            <person name="Oren A."/>
            <person name="Chaudhuri R.R."/>
            <person name="La Ragione R."/>
            <person name="Hildebrand F."/>
            <person name="Pallen M.J."/>
        </authorList>
    </citation>
    <scope>NUCLEOTIDE SEQUENCE</scope>
    <source>
        <strain evidence="10">ChiSjej1B19-3389</strain>
    </source>
</reference>
<dbReference type="Proteomes" id="UP000886787">
    <property type="component" value="Unassembled WGS sequence"/>
</dbReference>
<reference evidence="10" key="1">
    <citation type="submission" date="2020-10" db="EMBL/GenBank/DDBJ databases">
        <authorList>
            <person name="Gilroy R."/>
        </authorList>
    </citation>
    <scope>NUCLEOTIDE SEQUENCE</scope>
    <source>
        <strain evidence="10">ChiSjej1B19-3389</strain>
    </source>
</reference>
<keyword evidence="6" id="KW-0804">Transcription</keyword>
<evidence type="ECO:0000256" key="6">
    <source>
        <dbReference type="ARBA" id="ARBA00023163"/>
    </source>
</evidence>
<evidence type="ECO:0000259" key="8">
    <source>
        <dbReference type="Pfam" id="PF04542"/>
    </source>
</evidence>
<organism evidence="10 11">
    <name type="scientific">Candidatus Scatavimonas merdigallinarum</name>
    <dbReference type="NCBI Taxonomy" id="2840914"/>
    <lineage>
        <taxon>Bacteria</taxon>
        <taxon>Bacillati</taxon>
        <taxon>Bacillota</taxon>
        <taxon>Clostridia</taxon>
        <taxon>Eubacteriales</taxon>
        <taxon>Oscillospiraceae</taxon>
        <taxon>Oscillospiraceae incertae sedis</taxon>
        <taxon>Candidatus Scatavimonas</taxon>
    </lineage>
</organism>
<dbReference type="GO" id="GO:0006352">
    <property type="term" value="P:DNA-templated transcription initiation"/>
    <property type="evidence" value="ECO:0007669"/>
    <property type="project" value="InterPro"/>
</dbReference>
<comment type="similarity">
    <text evidence="1">Belongs to the sigma-70 factor family.</text>
</comment>
<feature type="domain" description="RNA polymerase sigma-70 region 2" evidence="8">
    <location>
        <begin position="33"/>
        <end position="102"/>
    </location>
</feature>
<evidence type="ECO:0000256" key="7">
    <source>
        <dbReference type="ARBA" id="ARBA00024701"/>
    </source>
</evidence>